<protein>
    <recommendedName>
        <fullName evidence="3">glutathione transferase</fullName>
        <ecNumber evidence="3">2.5.1.18</ecNumber>
    </recommendedName>
    <alternativeName>
        <fullName evidence="5">GST class-theta</fullName>
    </alternativeName>
</protein>
<keyword evidence="4 9" id="KW-0808">Transferase</keyword>
<evidence type="ECO:0000256" key="2">
    <source>
        <dbReference type="ARBA" id="ARBA00011738"/>
    </source>
</evidence>
<dbReference type="InterPro" id="IPR010987">
    <property type="entry name" value="Glutathione-S-Trfase_C-like"/>
</dbReference>
<feature type="domain" description="GST N-terminal" evidence="7">
    <location>
        <begin position="1"/>
        <end position="82"/>
    </location>
</feature>
<dbReference type="InterPro" id="IPR036249">
    <property type="entry name" value="Thioredoxin-like_sf"/>
</dbReference>
<dbReference type="InterPro" id="IPR004046">
    <property type="entry name" value="GST_C"/>
</dbReference>
<evidence type="ECO:0000313" key="9">
    <source>
        <dbReference type="EMBL" id="ASK05281.1"/>
    </source>
</evidence>
<dbReference type="PANTHER" id="PTHR43969">
    <property type="entry name" value="GLUTATHIONE S TRANSFERASE D10, ISOFORM A-RELATED"/>
    <property type="match status" value="1"/>
</dbReference>
<dbReference type="Gene3D" id="3.40.30.10">
    <property type="entry name" value="Glutaredoxin"/>
    <property type="match status" value="1"/>
</dbReference>
<dbReference type="CDD" id="cd03177">
    <property type="entry name" value="GST_C_Delta_Epsilon"/>
    <property type="match status" value="1"/>
</dbReference>
<dbReference type="Pfam" id="PF02798">
    <property type="entry name" value="GST_N"/>
    <property type="match status" value="1"/>
</dbReference>
<dbReference type="GO" id="GO:0006749">
    <property type="term" value="P:glutathione metabolic process"/>
    <property type="evidence" value="ECO:0007669"/>
    <property type="project" value="TreeGrafter"/>
</dbReference>
<evidence type="ECO:0000256" key="4">
    <source>
        <dbReference type="ARBA" id="ARBA00022679"/>
    </source>
</evidence>
<sequence length="211" mass="23724">MTIDFYYLPGSAPCRAVLMTAKAVGVELNLKLVNLLAGDHLKPEFVKINPQHTIPTMVDGDLNLWESRAIMAYLVEKYGKTDSLYPKDPTKRAVVNQRLYFDMGTLYDRFGTYYYPQIFAKAPANPENFKKMEEAVGFLNTFLDGQTYAAGESLTLADITLVATISSYDTAGFDLSKYPNVEKWYAKCKATTPGYDLNEAGLAEFKKFFSH</sequence>
<dbReference type="PANTHER" id="PTHR43969:SF9">
    <property type="entry name" value="GLUTATHIONE S TRANSFERASE D10, ISOFORM A-RELATED"/>
    <property type="match status" value="1"/>
</dbReference>
<evidence type="ECO:0000256" key="3">
    <source>
        <dbReference type="ARBA" id="ARBA00012452"/>
    </source>
</evidence>
<dbReference type="GO" id="GO:0004364">
    <property type="term" value="F:glutathione transferase activity"/>
    <property type="evidence" value="ECO:0007669"/>
    <property type="project" value="UniProtKB-EC"/>
</dbReference>
<name>A0A2I4R847_9DIPT</name>
<evidence type="ECO:0000256" key="1">
    <source>
        <dbReference type="ARBA" id="ARBA00009899"/>
    </source>
</evidence>
<evidence type="ECO:0000259" key="7">
    <source>
        <dbReference type="PROSITE" id="PS50404"/>
    </source>
</evidence>
<comment type="catalytic activity">
    <reaction evidence="6">
        <text>RX + glutathione = an S-substituted glutathione + a halide anion + H(+)</text>
        <dbReference type="Rhea" id="RHEA:16437"/>
        <dbReference type="ChEBI" id="CHEBI:15378"/>
        <dbReference type="ChEBI" id="CHEBI:16042"/>
        <dbReference type="ChEBI" id="CHEBI:17792"/>
        <dbReference type="ChEBI" id="CHEBI:57925"/>
        <dbReference type="ChEBI" id="CHEBI:90779"/>
        <dbReference type="EC" id="2.5.1.18"/>
    </reaction>
</comment>
<dbReference type="PROSITE" id="PS50404">
    <property type="entry name" value="GST_NTER"/>
    <property type="match status" value="1"/>
</dbReference>
<dbReference type="SFLD" id="SFLDS00019">
    <property type="entry name" value="Glutathione_Transferase_(cytos"/>
    <property type="match status" value="1"/>
</dbReference>
<dbReference type="Gene3D" id="1.20.1050.10">
    <property type="match status" value="1"/>
</dbReference>
<feature type="domain" description="GST C-terminal" evidence="8">
    <location>
        <begin position="88"/>
        <end position="209"/>
    </location>
</feature>
<dbReference type="InterPro" id="IPR036282">
    <property type="entry name" value="Glutathione-S-Trfase_C_sf"/>
</dbReference>
<dbReference type="InterPro" id="IPR004045">
    <property type="entry name" value="Glutathione_S-Trfase_N"/>
</dbReference>
<dbReference type="FunFam" id="1.20.1050.10:FF:000007">
    <property type="entry name" value="Glutathione S-transferase 1-1"/>
    <property type="match status" value="1"/>
</dbReference>
<accession>A0A2I4R847</accession>
<dbReference type="AlphaFoldDB" id="A0A2I4R847"/>
<reference evidence="9" key="1">
    <citation type="submission" date="2016-05" db="EMBL/GenBank/DDBJ databases">
        <title>Cloning and functional analysis of glutathione S-transferase genes in Bradysia odoriphaga.</title>
        <authorList>
            <person name="Bowen T."/>
        </authorList>
    </citation>
    <scope>NUCLEOTIDE SEQUENCE</scope>
</reference>
<dbReference type="SMR" id="A0A2I4R847"/>
<comment type="similarity">
    <text evidence="1">Belongs to the GST superfamily. Theta family.</text>
</comment>
<comment type="subunit">
    <text evidence="2">Homodimer.</text>
</comment>
<dbReference type="SFLD" id="SFLDG01153">
    <property type="entry name" value="Main.4:_Theta-like"/>
    <property type="match status" value="1"/>
</dbReference>
<evidence type="ECO:0000256" key="6">
    <source>
        <dbReference type="ARBA" id="ARBA00047960"/>
    </source>
</evidence>
<dbReference type="SUPFAM" id="SSF52833">
    <property type="entry name" value="Thioredoxin-like"/>
    <property type="match status" value="1"/>
</dbReference>
<dbReference type="InterPro" id="IPR040079">
    <property type="entry name" value="Glutathione_S-Trfase"/>
</dbReference>
<evidence type="ECO:0000259" key="8">
    <source>
        <dbReference type="PROSITE" id="PS50405"/>
    </source>
</evidence>
<organism evidence="9">
    <name type="scientific">Bradysia odoriphaga</name>
    <dbReference type="NCBI Taxonomy" id="1564500"/>
    <lineage>
        <taxon>Eukaryota</taxon>
        <taxon>Metazoa</taxon>
        <taxon>Ecdysozoa</taxon>
        <taxon>Arthropoda</taxon>
        <taxon>Hexapoda</taxon>
        <taxon>Insecta</taxon>
        <taxon>Pterygota</taxon>
        <taxon>Neoptera</taxon>
        <taxon>Endopterygota</taxon>
        <taxon>Diptera</taxon>
        <taxon>Nematocera</taxon>
        <taxon>Sciaroidea</taxon>
        <taxon>Sciaridae</taxon>
        <taxon>Bradysia</taxon>
    </lineage>
</organism>
<dbReference type="PROSITE" id="PS50405">
    <property type="entry name" value="GST_CTER"/>
    <property type="match status" value="1"/>
</dbReference>
<dbReference type="CDD" id="cd03045">
    <property type="entry name" value="GST_N_Delta_Epsilon"/>
    <property type="match status" value="1"/>
</dbReference>
<dbReference type="SFLD" id="SFLDG00358">
    <property type="entry name" value="Main_(cytGST)"/>
    <property type="match status" value="1"/>
</dbReference>
<dbReference type="FunFam" id="3.40.30.10:FF:000034">
    <property type="entry name" value="glutathione S-transferase 1"/>
    <property type="match status" value="1"/>
</dbReference>
<proteinExistence type="evidence at transcript level"/>
<evidence type="ECO:0000256" key="5">
    <source>
        <dbReference type="ARBA" id="ARBA00041523"/>
    </source>
</evidence>
<dbReference type="EMBL" id="KX254567">
    <property type="protein sequence ID" value="ASK05281.1"/>
    <property type="molecule type" value="mRNA"/>
</dbReference>
<dbReference type="Pfam" id="PF00043">
    <property type="entry name" value="GST_C"/>
    <property type="match status" value="1"/>
</dbReference>
<dbReference type="EC" id="2.5.1.18" evidence="3"/>
<dbReference type="SUPFAM" id="SSF47616">
    <property type="entry name" value="GST C-terminal domain-like"/>
    <property type="match status" value="1"/>
</dbReference>